<keyword evidence="3" id="KW-0408">Iron</keyword>
<keyword evidence="7" id="KW-1185">Reference proteome</keyword>
<dbReference type="InterPro" id="IPR018967">
    <property type="entry name" value="FeS-contain_CDGSH-typ"/>
</dbReference>
<dbReference type="EMBL" id="CP076132">
    <property type="protein sequence ID" value="QWG01318.1"/>
    <property type="molecule type" value="Genomic_DNA"/>
</dbReference>
<evidence type="ECO:0000256" key="3">
    <source>
        <dbReference type="ARBA" id="ARBA00023004"/>
    </source>
</evidence>
<organism evidence="6 7">
    <name type="scientific">Flammeovirga yaeyamensis</name>
    <dbReference type="NCBI Taxonomy" id="367791"/>
    <lineage>
        <taxon>Bacteria</taxon>
        <taxon>Pseudomonadati</taxon>
        <taxon>Bacteroidota</taxon>
        <taxon>Cytophagia</taxon>
        <taxon>Cytophagales</taxon>
        <taxon>Flammeovirgaceae</taxon>
        <taxon>Flammeovirga</taxon>
    </lineage>
</organism>
<dbReference type="InterPro" id="IPR042216">
    <property type="entry name" value="MitoNEET_CISD"/>
</dbReference>
<dbReference type="RefSeq" id="WP_169662820.1">
    <property type="nucleotide sequence ID" value="NZ_CP076132.1"/>
</dbReference>
<gene>
    <name evidence="6" type="ORF">KMW28_16880</name>
</gene>
<dbReference type="AlphaFoldDB" id="A0AAX1N157"/>
<protein>
    <submittedName>
        <fullName evidence="6">(4Fe-4S)-binding protein</fullName>
    </submittedName>
</protein>
<dbReference type="Proteomes" id="UP000678679">
    <property type="component" value="Chromosome 1"/>
</dbReference>
<keyword evidence="2" id="KW-0479">Metal-binding</keyword>
<evidence type="ECO:0000256" key="1">
    <source>
        <dbReference type="ARBA" id="ARBA00022714"/>
    </source>
</evidence>
<dbReference type="KEGG" id="fya:KMW28_16880"/>
<evidence type="ECO:0000256" key="2">
    <source>
        <dbReference type="ARBA" id="ARBA00022723"/>
    </source>
</evidence>
<dbReference type="Pfam" id="PF06902">
    <property type="entry name" value="Fer4_19"/>
    <property type="match status" value="1"/>
</dbReference>
<dbReference type="GO" id="GO:0046872">
    <property type="term" value="F:metal ion binding"/>
    <property type="evidence" value="ECO:0007669"/>
    <property type="project" value="UniProtKB-KW"/>
</dbReference>
<sequence>MSESSKSKIYSTDEVKVRWKPDACIHAKKCQALPEVFNPNNRPWIDLSLAATNEIIKTVKTCPSGALTLVGEEKESTGGDVKITVLKDGPVLVKGNLEVSIAGKTENMSNKQIALCRCGASENKPYCDGSHTKIGFTAD</sequence>
<name>A0AAX1N157_9BACT</name>
<keyword evidence="4" id="KW-0411">Iron-sulfur</keyword>
<dbReference type="GO" id="GO:0005737">
    <property type="term" value="C:cytoplasm"/>
    <property type="evidence" value="ECO:0007669"/>
    <property type="project" value="UniProtKB-ARBA"/>
</dbReference>
<evidence type="ECO:0000259" key="5">
    <source>
        <dbReference type="SMART" id="SM00704"/>
    </source>
</evidence>
<accession>A0AAX1N157</accession>
<reference evidence="6 7" key="1">
    <citation type="submission" date="2021-05" db="EMBL/GenBank/DDBJ databases">
        <title>Comparative genomic studies on the polysaccharide-degrading batcterial strains of the Flammeovirga genus.</title>
        <authorList>
            <person name="Zewei F."/>
            <person name="Zheng Z."/>
            <person name="Yu L."/>
            <person name="Ruyue G."/>
            <person name="Yanhong M."/>
            <person name="Yuanyuan C."/>
            <person name="Jingyan G."/>
            <person name="Wenjun H."/>
        </authorList>
    </citation>
    <scope>NUCLEOTIDE SEQUENCE [LARGE SCALE GENOMIC DNA]</scope>
    <source>
        <strain evidence="6 7">NBRC:100898</strain>
    </source>
</reference>
<keyword evidence="1" id="KW-0001">2Fe-2S</keyword>
<evidence type="ECO:0000256" key="4">
    <source>
        <dbReference type="ARBA" id="ARBA00023014"/>
    </source>
</evidence>
<dbReference type="Pfam" id="PF09360">
    <property type="entry name" value="zf-CDGSH"/>
    <property type="match status" value="1"/>
</dbReference>
<dbReference type="Gene3D" id="3.40.5.90">
    <property type="entry name" value="CDGSH iron-sulfur domain, mitoNEET-type"/>
    <property type="match status" value="1"/>
</dbReference>
<proteinExistence type="predicted"/>
<evidence type="ECO:0000313" key="7">
    <source>
        <dbReference type="Proteomes" id="UP000678679"/>
    </source>
</evidence>
<feature type="domain" description="Iron-binding zinc finger CDGSH type" evidence="5">
    <location>
        <begin position="100"/>
        <end position="137"/>
    </location>
</feature>
<evidence type="ECO:0000313" key="6">
    <source>
        <dbReference type="EMBL" id="QWG01318.1"/>
    </source>
</evidence>
<dbReference type="SMART" id="SM00704">
    <property type="entry name" value="ZnF_CDGSH"/>
    <property type="match status" value="1"/>
</dbReference>
<dbReference type="InterPro" id="IPR010693">
    <property type="entry name" value="Divergent_4Fe-4S_mono-cluster"/>
</dbReference>
<dbReference type="GO" id="GO:0051537">
    <property type="term" value="F:2 iron, 2 sulfur cluster binding"/>
    <property type="evidence" value="ECO:0007669"/>
    <property type="project" value="UniProtKB-KW"/>
</dbReference>